<keyword evidence="1" id="KW-0268">Exocytosis</keyword>
<keyword evidence="3" id="KW-1185">Reference proteome</keyword>
<evidence type="ECO:0000256" key="1">
    <source>
        <dbReference type="ARBA" id="ARBA00022483"/>
    </source>
</evidence>
<dbReference type="PANTHER" id="PTHR45999">
    <property type="entry name" value="UNC-13-4A, ISOFORM B"/>
    <property type="match status" value="1"/>
</dbReference>
<organism evidence="2 3">
    <name type="scientific">Tenebrio molitor</name>
    <name type="common">Yellow mealworm beetle</name>
    <dbReference type="NCBI Taxonomy" id="7067"/>
    <lineage>
        <taxon>Eukaryota</taxon>
        <taxon>Metazoa</taxon>
        <taxon>Ecdysozoa</taxon>
        <taxon>Arthropoda</taxon>
        <taxon>Hexapoda</taxon>
        <taxon>Insecta</taxon>
        <taxon>Pterygota</taxon>
        <taxon>Neoptera</taxon>
        <taxon>Endopterygota</taxon>
        <taxon>Coleoptera</taxon>
        <taxon>Polyphaga</taxon>
        <taxon>Cucujiformia</taxon>
        <taxon>Tenebrionidae</taxon>
        <taxon>Tenebrio</taxon>
    </lineage>
</organism>
<name>A0A8J6HVJ8_TENMO</name>
<evidence type="ECO:0000313" key="2">
    <source>
        <dbReference type="EMBL" id="KAH0821082.1"/>
    </source>
</evidence>
<dbReference type="AlphaFoldDB" id="A0A8J6HVJ8"/>
<reference evidence="2" key="2">
    <citation type="submission" date="2021-08" db="EMBL/GenBank/DDBJ databases">
        <authorList>
            <person name="Eriksson T."/>
        </authorList>
    </citation>
    <scope>NUCLEOTIDE SEQUENCE</scope>
    <source>
        <strain evidence="2">Stoneville</strain>
        <tissue evidence="2">Whole head</tissue>
    </source>
</reference>
<dbReference type="InterPro" id="IPR052095">
    <property type="entry name" value="UNC-13_domain"/>
</dbReference>
<comment type="caution">
    <text evidence="2">The sequence shown here is derived from an EMBL/GenBank/DDBJ whole genome shotgun (WGS) entry which is preliminary data.</text>
</comment>
<proteinExistence type="predicted"/>
<protein>
    <submittedName>
        <fullName evidence="2">Uncharacterized protein</fullName>
    </submittedName>
</protein>
<accession>A0A8J6HVJ8</accession>
<sequence length="111" mass="12707">MLNEETWAVGAPAPGGQYAHYKEDLYLYGQRAFGMPPDRHYRMLHLAGEEKPPIVVLSVVVIEAEGLEAKDANGYDAMKTELDYLRTDQQIHEERCQHFGIFQEVVLLRCK</sequence>
<evidence type="ECO:0000313" key="3">
    <source>
        <dbReference type="Proteomes" id="UP000719412"/>
    </source>
</evidence>
<reference evidence="2" key="1">
    <citation type="journal article" date="2020" name="J Insects Food Feed">
        <title>The yellow mealworm (Tenebrio molitor) genome: a resource for the emerging insects as food and feed industry.</title>
        <authorList>
            <person name="Eriksson T."/>
            <person name="Andere A."/>
            <person name="Kelstrup H."/>
            <person name="Emery V."/>
            <person name="Picard C."/>
        </authorList>
    </citation>
    <scope>NUCLEOTIDE SEQUENCE</scope>
    <source>
        <strain evidence="2">Stoneville</strain>
        <tissue evidence="2">Whole head</tissue>
    </source>
</reference>
<dbReference type="PANTHER" id="PTHR45999:SF4">
    <property type="entry name" value="UNC-13-4A, ISOFORM B"/>
    <property type="match status" value="1"/>
</dbReference>
<dbReference type="Proteomes" id="UP000719412">
    <property type="component" value="Unassembled WGS sequence"/>
</dbReference>
<dbReference type="GO" id="GO:0006887">
    <property type="term" value="P:exocytosis"/>
    <property type="evidence" value="ECO:0007669"/>
    <property type="project" value="UniProtKB-KW"/>
</dbReference>
<gene>
    <name evidence="2" type="ORF">GEV33_001709</name>
</gene>
<dbReference type="EMBL" id="JABDTM020009424">
    <property type="protein sequence ID" value="KAH0821082.1"/>
    <property type="molecule type" value="Genomic_DNA"/>
</dbReference>
<dbReference type="GO" id="GO:0099503">
    <property type="term" value="C:secretory vesicle"/>
    <property type="evidence" value="ECO:0007669"/>
    <property type="project" value="TreeGrafter"/>
</dbReference>